<evidence type="ECO:0008006" key="3">
    <source>
        <dbReference type="Google" id="ProtNLM"/>
    </source>
</evidence>
<keyword evidence="2" id="KW-1185">Reference proteome</keyword>
<dbReference type="InterPro" id="IPR014718">
    <property type="entry name" value="GH-type_carb-bd"/>
</dbReference>
<proteinExistence type="predicted"/>
<protein>
    <recommendedName>
        <fullName evidence="3">DUF4432 family protein</fullName>
    </recommendedName>
</protein>
<dbReference type="GO" id="GO:0030246">
    <property type="term" value="F:carbohydrate binding"/>
    <property type="evidence" value="ECO:0007669"/>
    <property type="project" value="InterPro"/>
</dbReference>
<name>A0A7X0RQV7_9BACL</name>
<dbReference type="AlphaFoldDB" id="A0A7X0RQV7"/>
<organism evidence="1 2">
    <name type="scientific">Cohnella nanjingensis</name>
    <dbReference type="NCBI Taxonomy" id="1387779"/>
    <lineage>
        <taxon>Bacteria</taxon>
        <taxon>Bacillati</taxon>
        <taxon>Bacillota</taxon>
        <taxon>Bacilli</taxon>
        <taxon>Bacillales</taxon>
        <taxon>Paenibacillaceae</taxon>
        <taxon>Cohnella</taxon>
    </lineage>
</organism>
<gene>
    <name evidence="1" type="ORF">H7C19_08565</name>
</gene>
<evidence type="ECO:0000313" key="2">
    <source>
        <dbReference type="Proteomes" id="UP000547209"/>
    </source>
</evidence>
<dbReference type="Proteomes" id="UP000547209">
    <property type="component" value="Unassembled WGS sequence"/>
</dbReference>
<sequence>MSERDMSEKGMNEKGMHERGISEKGMHERGISEKDMIEKGMHERGISEKGICIAVEEAVEGIPAVRLENAWLRAVILVGKGTDIWELTYKPLNADVLLKTAAGLAPLRGRDLRQSPLLHYAEPYPGGWQELLPNRARYGAEDIGRDREGESAGLPWRFEIRREERAVVLRCRVTLSRTPLAIEKTFRLTAEAPDLHLEERVVNVGREPVSFIWAHHPAFGGPLVDASARVVLPAGSTAFNLLRYEQDRTLPLSRYEEDPRAVTLPSGRSKDLHRVEARSSGGEGCYVPLKGFEIGEAGIDNPELGLSLRLRWDAETFGCLRYWSRSDDELHTVALEPSSSWFSDLDDCLRHGNSITLQPEERRETWLRIRLDRFGSSPPPEA</sequence>
<dbReference type="InterPro" id="IPR011013">
    <property type="entry name" value="Gal_mutarotase_sf_dom"/>
</dbReference>
<dbReference type="SUPFAM" id="SSF74650">
    <property type="entry name" value="Galactose mutarotase-like"/>
    <property type="match status" value="1"/>
</dbReference>
<dbReference type="GO" id="GO:0005975">
    <property type="term" value="P:carbohydrate metabolic process"/>
    <property type="evidence" value="ECO:0007669"/>
    <property type="project" value="InterPro"/>
</dbReference>
<dbReference type="EMBL" id="JACJVP010000011">
    <property type="protein sequence ID" value="MBB6670740.1"/>
    <property type="molecule type" value="Genomic_DNA"/>
</dbReference>
<dbReference type="Gene3D" id="2.70.98.10">
    <property type="match status" value="1"/>
</dbReference>
<dbReference type="RefSeq" id="WP_185142224.1">
    <property type="nucleotide sequence ID" value="NZ_JACJVP010000011.1"/>
</dbReference>
<comment type="caution">
    <text evidence="1">The sequence shown here is derived from an EMBL/GenBank/DDBJ whole genome shotgun (WGS) entry which is preliminary data.</text>
</comment>
<reference evidence="1 2" key="1">
    <citation type="submission" date="2020-08" db="EMBL/GenBank/DDBJ databases">
        <title>Cohnella phylogeny.</title>
        <authorList>
            <person name="Dunlap C."/>
        </authorList>
    </citation>
    <scope>NUCLEOTIDE SEQUENCE [LARGE SCALE GENOMIC DNA]</scope>
    <source>
        <strain evidence="1 2">DSM 28246</strain>
    </source>
</reference>
<evidence type="ECO:0000313" key="1">
    <source>
        <dbReference type="EMBL" id="MBB6670740.1"/>
    </source>
</evidence>
<dbReference type="GO" id="GO:0003824">
    <property type="term" value="F:catalytic activity"/>
    <property type="evidence" value="ECO:0007669"/>
    <property type="project" value="InterPro"/>
</dbReference>
<accession>A0A7X0RQV7</accession>